<dbReference type="AlphaFoldDB" id="A0A5F0D7D8"/>
<evidence type="ECO:0000313" key="1">
    <source>
        <dbReference type="EMBL" id="TFB91857.1"/>
    </source>
</evidence>
<dbReference type="Proteomes" id="UP000297654">
    <property type="component" value="Unassembled WGS sequence"/>
</dbReference>
<gene>
    <name evidence="1" type="ORF">E3O10_05685</name>
</gene>
<comment type="caution">
    <text evidence="1">The sequence shown here is derived from an EMBL/GenBank/DDBJ whole genome shotgun (WGS) entry which is preliminary data.</text>
</comment>
<dbReference type="OrthoDB" id="9151379at2"/>
<reference evidence="1 2" key="1">
    <citation type="submission" date="2019-03" db="EMBL/GenBank/DDBJ databases">
        <title>Genomics of glacier-inhabiting Cryobacterium strains.</title>
        <authorList>
            <person name="Liu Q."/>
            <person name="Xin Y.-H."/>
        </authorList>
    </citation>
    <scope>NUCLEOTIDE SEQUENCE [LARGE SCALE GENOMIC DNA]</scope>
    <source>
        <strain evidence="1 2">Hh15</strain>
    </source>
</reference>
<protein>
    <submittedName>
        <fullName evidence="1">Uncharacterized protein</fullName>
    </submittedName>
</protein>
<keyword evidence="2" id="KW-1185">Reference proteome</keyword>
<organism evidence="1 2">
    <name type="scientific">Cryobacterium luteum</name>
    <dbReference type="NCBI Taxonomy" id="1424661"/>
    <lineage>
        <taxon>Bacteria</taxon>
        <taxon>Bacillati</taxon>
        <taxon>Actinomycetota</taxon>
        <taxon>Actinomycetes</taxon>
        <taxon>Micrococcales</taxon>
        <taxon>Microbacteriaceae</taxon>
        <taxon>Cryobacterium</taxon>
    </lineage>
</organism>
<accession>A0A5F0D7D8</accession>
<sequence>MKYRQEYYQGEAEDNGEILSIAEMVDVPLGHFDSVLLTKDTITIDPEVLEYKLYARDVGPVLTLDVSGGAGRAELVRMETVSDGSGTGPLGQPH</sequence>
<name>A0A5F0D7D8_9MICO</name>
<dbReference type="EMBL" id="SOFF01000020">
    <property type="protein sequence ID" value="TFB91857.1"/>
    <property type="molecule type" value="Genomic_DNA"/>
</dbReference>
<evidence type="ECO:0000313" key="2">
    <source>
        <dbReference type="Proteomes" id="UP000297654"/>
    </source>
</evidence>
<proteinExistence type="predicted"/>